<evidence type="ECO:0000313" key="9">
    <source>
        <dbReference type="EMBL" id="KAJ3132013.1"/>
    </source>
</evidence>
<comment type="caution">
    <text evidence="9">The sequence shown here is derived from an EMBL/GenBank/DDBJ whole genome shotgun (WGS) entry which is preliminary data.</text>
</comment>
<feature type="transmembrane region" description="Helical" evidence="7">
    <location>
        <begin position="668"/>
        <end position="693"/>
    </location>
</feature>
<dbReference type="InterPro" id="IPR004841">
    <property type="entry name" value="AA-permease/SLC12A_dom"/>
</dbReference>
<dbReference type="PANTHER" id="PTHR43341:SF1">
    <property type="entry name" value="GENERAL AMINO-ACID PERMEASE GAP1"/>
    <property type="match status" value="1"/>
</dbReference>
<feature type="transmembrane region" description="Helical" evidence="7">
    <location>
        <begin position="504"/>
        <end position="523"/>
    </location>
</feature>
<dbReference type="PANTHER" id="PTHR43341">
    <property type="entry name" value="AMINO ACID PERMEASE"/>
    <property type="match status" value="1"/>
</dbReference>
<evidence type="ECO:0000256" key="6">
    <source>
        <dbReference type="ARBA" id="ARBA00023136"/>
    </source>
</evidence>
<feature type="transmembrane region" description="Helical" evidence="7">
    <location>
        <begin position="789"/>
        <end position="814"/>
    </location>
</feature>
<protein>
    <recommendedName>
        <fullName evidence="8">Amino acid permease/ SLC12A domain-containing protein</fullName>
    </recommendedName>
</protein>
<evidence type="ECO:0000313" key="10">
    <source>
        <dbReference type="Proteomes" id="UP001211907"/>
    </source>
</evidence>
<feature type="transmembrane region" description="Helical" evidence="7">
    <location>
        <begin position="628"/>
        <end position="648"/>
    </location>
</feature>
<evidence type="ECO:0000256" key="3">
    <source>
        <dbReference type="ARBA" id="ARBA00022692"/>
    </source>
</evidence>
<dbReference type="InterPro" id="IPR004840">
    <property type="entry name" value="Amino_acid_permease_CS"/>
</dbReference>
<gene>
    <name evidence="9" type="ORF">HK100_005758</name>
</gene>
<feature type="transmembrane region" description="Helical" evidence="7">
    <location>
        <begin position="476"/>
        <end position="498"/>
    </location>
</feature>
<organism evidence="9 10">
    <name type="scientific">Physocladia obscura</name>
    <dbReference type="NCBI Taxonomy" id="109957"/>
    <lineage>
        <taxon>Eukaryota</taxon>
        <taxon>Fungi</taxon>
        <taxon>Fungi incertae sedis</taxon>
        <taxon>Chytridiomycota</taxon>
        <taxon>Chytridiomycota incertae sedis</taxon>
        <taxon>Chytridiomycetes</taxon>
        <taxon>Chytridiales</taxon>
        <taxon>Chytriomycetaceae</taxon>
        <taxon>Physocladia</taxon>
    </lineage>
</organism>
<dbReference type="Proteomes" id="UP001211907">
    <property type="component" value="Unassembled WGS sequence"/>
</dbReference>
<feature type="domain" description="Amino acid permease/ SLC12A" evidence="8">
    <location>
        <begin position="399"/>
        <end position="851"/>
    </location>
</feature>
<name>A0AAD5T8B5_9FUNG</name>
<dbReference type="InterPro" id="IPR050524">
    <property type="entry name" value="APC_YAT"/>
</dbReference>
<dbReference type="GO" id="GO:0015171">
    <property type="term" value="F:amino acid transmembrane transporter activity"/>
    <property type="evidence" value="ECO:0007669"/>
    <property type="project" value="TreeGrafter"/>
</dbReference>
<evidence type="ECO:0000256" key="1">
    <source>
        <dbReference type="ARBA" id="ARBA00004141"/>
    </source>
</evidence>
<feature type="transmembrane region" description="Helical" evidence="7">
    <location>
        <begin position="713"/>
        <end position="734"/>
    </location>
</feature>
<keyword evidence="4" id="KW-0029">Amino-acid transport</keyword>
<feature type="transmembrane region" description="Helical" evidence="7">
    <location>
        <begin position="420"/>
        <end position="440"/>
    </location>
</feature>
<evidence type="ECO:0000256" key="2">
    <source>
        <dbReference type="ARBA" id="ARBA00022448"/>
    </source>
</evidence>
<feature type="transmembrane region" description="Helical" evidence="7">
    <location>
        <begin position="535"/>
        <end position="557"/>
    </location>
</feature>
<evidence type="ECO:0000256" key="4">
    <source>
        <dbReference type="ARBA" id="ARBA00022970"/>
    </source>
</evidence>
<keyword evidence="10" id="KW-1185">Reference proteome</keyword>
<dbReference type="GO" id="GO:0016020">
    <property type="term" value="C:membrane"/>
    <property type="evidence" value="ECO:0007669"/>
    <property type="project" value="UniProtKB-SubCell"/>
</dbReference>
<evidence type="ECO:0000259" key="8">
    <source>
        <dbReference type="Pfam" id="PF00324"/>
    </source>
</evidence>
<feature type="transmembrane region" description="Helical" evidence="7">
    <location>
        <begin position="216"/>
        <end position="237"/>
    </location>
</feature>
<dbReference type="SUPFAM" id="SSF51161">
    <property type="entry name" value="Trimeric LpxA-like enzymes"/>
    <property type="match status" value="2"/>
</dbReference>
<feature type="transmembrane region" description="Helical" evidence="7">
    <location>
        <begin position="834"/>
        <end position="852"/>
    </location>
</feature>
<keyword evidence="5 7" id="KW-1133">Transmembrane helix</keyword>
<dbReference type="Pfam" id="PF00324">
    <property type="entry name" value="AA_permease"/>
    <property type="match status" value="1"/>
</dbReference>
<proteinExistence type="predicted"/>
<sequence>MAALIADGDFDGVYDLLGRHYEGISILYRLLGAKVGKRVYWPGTPIKMYEFDLLEVGNDVVFGSRSMFVFSDAVESRKIVVNAGAMIADRCVVLPGVTLGQNSTAGSGSLLSKNKYYPPQSVWIGSRNGDAVLWDAGSVDSADTPTIKPFGKAFYEKEATYSVYSQSYIIFYNTLISILNGIIWATVPLVGVITSGYFYENYGKNFAETLEPTGNIIFIISVVIGHLFIVFLSYLIVVNAKWIILGKLKAGNHNWDKSSYCQRWQIFISILKILEKIYNHIRGSHYLVSYFRLLGCDIGKCVCLYPTGADPMMTEPDLVSIGDHSVISNASLVCHINSKGVFEMNKLKVGSCCSMACDSRLLSGAEMKNGSHLLEHTLVIGGEIVDIGEIMQGWPAEEIAIGGTIGTGLLLKSGSAIKGAGPLGALICFAIVGVQVYGVITSIGEMATYIPVEGAFSAFPTRFVSPAFGFMSGWNYWLNWALTFPAEMSGIASLMSYWVPTDKVASWIFSLIFMLPLIVLNLFNVSGFAEVEFVLCIIKVVTVILFLIIAFLVWFGVGTGRGALWFSNWNPAIVGSDTISRFLNVGNAFTTAFFSYGGTELVGLTAGEAANPRLSVPRAITGTFWRIIIFYIGAIFFVGVILNPLATWSSSPFVYALNAAGITFAADFINFVVIVAATSAANSSIYACARTLIKLAEDGQAPKVFARIDKRGVPVNSVIGVGIIGLIAVAGSYASGPDGSKNIFNFLSGVISYSIMQAWMIMSITHLRFRAGYAAQGRDIKDLPYAAPFFPYFNYLSLFIGVVVTVFLLISALYPDGTPNNQFFNLDWFMNNSWTYIGIPVTFFLYIGYGLFVPGSFSLVKYEDMDFESNKLIESAKEKVAIEAIHAKPKNAREWIDRLRYKLF</sequence>
<evidence type="ECO:0000256" key="7">
    <source>
        <dbReference type="SAM" id="Phobius"/>
    </source>
</evidence>
<feature type="transmembrane region" description="Helical" evidence="7">
    <location>
        <begin position="170"/>
        <end position="196"/>
    </location>
</feature>
<dbReference type="FunFam" id="1.20.1740.10:FF:000001">
    <property type="entry name" value="Amino acid permease"/>
    <property type="match status" value="1"/>
</dbReference>
<keyword evidence="2" id="KW-0813">Transport</keyword>
<dbReference type="Gene3D" id="1.20.1740.10">
    <property type="entry name" value="Amino acid/polyamine transporter I"/>
    <property type="match status" value="1"/>
</dbReference>
<dbReference type="PROSITE" id="PS00218">
    <property type="entry name" value="AMINO_ACID_PERMEASE_1"/>
    <property type="match status" value="1"/>
</dbReference>
<evidence type="ECO:0000256" key="5">
    <source>
        <dbReference type="ARBA" id="ARBA00022989"/>
    </source>
</evidence>
<keyword evidence="3 7" id="KW-0812">Transmembrane</keyword>
<dbReference type="EMBL" id="JADGJH010000268">
    <property type="protein sequence ID" value="KAJ3132013.1"/>
    <property type="molecule type" value="Genomic_DNA"/>
</dbReference>
<dbReference type="Gene3D" id="2.160.10.10">
    <property type="entry name" value="Hexapeptide repeat proteins"/>
    <property type="match status" value="1"/>
</dbReference>
<keyword evidence="6 7" id="KW-0472">Membrane</keyword>
<feature type="transmembrane region" description="Helical" evidence="7">
    <location>
        <begin position="746"/>
        <end position="769"/>
    </location>
</feature>
<comment type="subcellular location">
    <subcellularLocation>
        <location evidence="1">Membrane</location>
        <topology evidence="1">Multi-pass membrane protein</topology>
    </subcellularLocation>
</comment>
<dbReference type="AlphaFoldDB" id="A0AAD5T8B5"/>
<accession>A0AAD5T8B5</accession>
<dbReference type="InterPro" id="IPR011004">
    <property type="entry name" value="Trimer_LpxA-like_sf"/>
</dbReference>
<reference evidence="9" key="1">
    <citation type="submission" date="2020-05" db="EMBL/GenBank/DDBJ databases">
        <title>Phylogenomic resolution of chytrid fungi.</title>
        <authorList>
            <person name="Stajich J.E."/>
            <person name="Amses K."/>
            <person name="Simmons R."/>
            <person name="Seto K."/>
            <person name="Myers J."/>
            <person name="Bonds A."/>
            <person name="Quandt C.A."/>
            <person name="Barry K."/>
            <person name="Liu P."/>
            <person name="Grigoriev I."/>
            <person name="Longcore J.E."/>
            <person name="James T.Y."/>
        </authorList>
    </citation>
    <scope>NUCLEOTIDE SEQUENCE</scope>
    <source>
        <strain evidence="9">JEL0513</strain>
    </source>
</reference>